<evidence type="ECO:0000313" key="2">
    <source>
        <dbReference type="Proteomes" id="UP000228934"/>
    </source>
</evidence>
<proteinExistence type="predicted"/>
<keyword evidence="2" id="KW-1185">Reference proteome</keyword>
<organism evidence="1 2">
    <name type="scientific">Aquarana catesbeiana</name>
    <name type="common">American bullfrog</name>
    <name type="synonym">Rana catesbeiana</name>
    <dbReference type="NCBI Taxonomy" id="8400"/>
    <lineage>
        <taxon>Eukaryota</taxon>
        <taxon>Metazoa</taxon>
        <taxon>Chordata</taxon>
        <taxon>Craniata</taxon>
        <taxon>Vertebrata</taxon>
        <taxon>Euteleostomi</taxon>
        <taxon>Amphibia</taxon>
        <taxon>Batrachia</taxon>
        <taxon>Anura</taxon>
        <taxon>Neobatrachia</taxon>
        <taxon>Ranoidea</taxon>
        <taxon>Ranidae</taxon>
        <taxon>Aquarana</taxon>
    </lineage>
</organism>
<dbReference type="Proteomes" id="UP000228934">
    <property type="component" value="Unassembled WGS sequence"/>
</dbReference>
<evidence type="ECO:0000313" key="1">
    <source>
        <dbReference type="EMBL" id="PIO30664.1"/>
    </source>
</evidence>
<dbReference type="PANTHER" id="PTHR12844">
    <property type="entry name" value="CONNECTOR ENCHANCER OF KINASE SUPPRESSOR OF RAS"/>
    <property type="match status" value="1"/>
</dbReference>
<dbReference type="AlphaFoldDB" id="A0A2G9RS21"/>
<gene>
    <name evidence="1" type="ORF">AB205_0066230</name>
</gene>
<dbReference type="InterPro" id="IPR051566">
    <property type="entry name" value="CNKSR"/>
</dbReference>
<dbReference type="EMBL" id="KV935666">
    <property type="protein sequence ID" value="PIO30664.1"/>
    <property type="molecule type" value="Genomic_DNA"/>
</dbReference>
<accession>A0A2G9RS21</accession>
<feature type="non-terminal residue" evidence="1">
    <location>
        <position position="262"/>
    </location>
</feature>
<name>A0A2G9RS21_AQUCT</name>
<reference evidence="2" key="1">
    <citation type="journal article" date="2017" name="Nat. Commun.">
        <title>The North American bullfrog draft genome provides insight into hormonal regulation of long noncoding RNA.</title>
        <authorList>
            <person name="Hammond S.A."/>
            <person name="Warren R.L."/>
            <person name="Vandervalk B.P."/>
            <person name="Kucuk E."/>
            <person name="Khan H."/>
            <person name="Gibb E.A."/>
            <person name="Pandoh P."/>
            <person name="Kirk H."/>
            <person name="Zhao Y."/>
            <person name="Jones M."/>
            <person name="Mungall A.J."/>
            <person name="Coope R."/>
            <person name="Pleasance S."/>
            <person name="Moore R.A."/>
            <person name="Holt R.A."/>
            <person name="Round J.M."/>
            <person name="Ohora S."/>
            <person name="Walle B.V."/>
            <person name="Veldhoen N."/>
            <person name="Helbing C.C."/>
            <person name="Birol I."/>
        </authorList>
    </citation>
    <scope>NUCLEOTIDE SEQUENCE [LARGE SCALE GENOMIC DNA]</scope>
</reference>
<dbReference type="OrthoDB" id="2157866at2759"/>
<sequence>MYKPFIFAADNLTDMNKYKCSFIPNCYSETEAEDDDHSKAPDVLKKQTVQSPLNNTPGASPISIKEKGAEGVQMPNVTQSPDDLELMMTCLKQGGVSLIGKKTAMTRDEYRKSFIKRNKNPDINHKAHALRVLQSTLKAKLQELEALNQILDNPNLDSAIFQKWKSEHDQLYVNVGKGSQATAKNVYSMDVEGSNDQKKQDSDESEANYRWLLSKEELQSAHMICFKNIFAILKLPSNHFAYYFIYTVVLYLPNMLQKSSPH</sequence>
<protein>
    <submittedName>
        <fullName evidence="1">Uncharacterized protein</fullName>
    </submittedName>
</protein>
<dbReference type="PANTHER" id="PTHR12844:SF10">
    <property type="entry name" value="CONNECTOR ENHANCER OF KINASE SUPPRESSOR OF RAS 1"/>
    <property type="match status" value="1"/>
</dbReference>